<evidence type="ECO:0000313" key="2">
    <source>
        <dbReference type="Proteomes" id="UP000308037"/>
    </source>
</evidence>
<dbReference type="Proteomes" id="UP000308037">
    <property type="component" value="Unassembled WGS sequence"/>
</dbReference>
<sequence length="510" mass="55768">MRSVERVEEGDYEIVSEHRPVRVRIGARYPARLAALNPPDPSGDLRTIDPETKFVIRDAKATTPGAFDNDPNDLLDDFEDGFETRLLGYQPGYNEYQEAPETNFEHSLLYNQFRDTDLVVKDQRLINDKRLNVVLFSGDLSRTGGQAITLDPETLDGPTAPIEIEAANDNIEFTIPTETPELWASEDVIGEEFDEGEPHARVPTPGAEDDRVTIELEAGETYQLRVARVGFDGGSVDDEQFTPVQYERTEPGGEGGDETLPGPRVDVNSDDESLEEGDTFDIRADVSSVGKTGEDNWRGGTTIQAAEWYIQGDDPGEGNANPMEAVDGEYLNDVELEVEDEISADDLEEGTNTLVIRGQDSRGVWGDDTDSVKATVEEADFPPGPPGPPGDVNFVANDIEINNDSQTFSFEPEMGNNNEAIIDLSSAQGDTINYTGGEVEFLQQSNNNDRVEYDQENDQIIFTARGNKGGDTIEIVINGINVVGNVGDASTVDYGDDSGAEDSDAFEITD</sequence>
<protein>
    <submittedName>
        <fullName evidence="1">Uncharacterized protein</fullName>
    </submittedName>
</protein>
<dbReference type="RefSeq" id="WP_137276019.1">
    <property type="nucleotide sequence ID" value="NZ_QKNX01000002.1"/>
</dbReference>
<comment type="caution">
    <text evidence="1">The sequence shown here is derived from an EMBL/GenBank/DDBJ whole genome shotgun (WGS) entry which is preliminary data.</text>
</comment>
<organism evidence="1 2">
    <name type="scientific">Natronomonas salsuginis</name>
    <dbReference type="NCBI Taxonomy" id="2217661"/>
    <lineage>
        <taxon>Archaea</taxon>
        <taxon>Methanobacteriati</taxon>
        <taxon>Methanobacteriota</taxon>
        <taxon>Stenosarchaea group</taxon>
        <taxon>Halobacteria</taxon>
        <taxon>Halobacteriales</taxon>
        <taxon>Natronomonadaceae</taxon>
        <taxon>Natronomonas</taxon>
    </lineage>
</organism>
<evidence type="ECO:0000313" key="1">
    <source>
        <dbReference type="EMBL" id="TKR26101.1"/>
    </source>
</evidence>
<accession>A0A4U5JCT7</accession>
<gene>
    <name evidence="1" type="ORF">DM868_06295</name>
</gene>
<dbReference type="OrthoDB" id="121941at2157"/>
<dbReference type="AlphaFoldDB" id="A0A4U5JCT7"/>
<dbReference type="EMBL" id="QKNX01000002">
    <property type="protein sequence ID" value="TKR26101.1"/>
    <property type="molecule type" value="Genomic_DNA"/>
</dbReference>
<keyword evidence="2" id="KW-1185">Reference proteome</keyword>
<reference evidence="1 2" key="1">
    <citation type="submission" date="2019-04" db="EMBL/GenBank/DDBJ databases">
        <title>Natronomonas sp. F20-122 a newhaloarchaeon isolated from a saline saltern of Isla Bacuta, Huelva, Spain.</title>
        <authorList>
            <person name="Duran-Viseras A."/>
            <person name="Sanchez-Porro C."/>
            <person name="Ventosa A."/>
        </authorList>
    </citation>
    <scope>NUCLEOTIDE SEQUENCE [LARGE SCALE GENOMIC DNA]</scope>
    <source>
        <strain evidence="1 2">F20-122</strain>
    </source>
</reference>
<proteinExistence type="predicted"/>
<name>A0A4U5JCT7_9EURY</name>